<dbReference type="AlphaFoldDB" id="D7UW24"/>
<evidence type="ECO:0008006" key="3">
    <source>
        <dbReference type="Google" id="ProtNLM"/>
    </source>
</evidence>
<evidence type="ECO:0000313" key="2">
    <source>
        <dbReference type="Proteomes" id="UP000010119"/>
    </source>
</evidence>
<dbReference type="EMBL" id="ACCR02000003">
    <property type="protein sequence ID" value="EFI83978.1"/>
    <property type="molecule type" value="Genomic_DNA"/>
</dbReference>
<evidence type="ECO:0000313" key="1">
    <source>
        <dbReference type="EMBL" id="EFI83978.1"/>
    </source>
</evidence>
<proteinExistence type="predicted"/>
<dbReference type="STRING" id="525367.HMPREF0556_10531"/>
<keyword evidence="2" id="KW-1185">Reference proteome</keyword>
<accession>D7UW24</accession>
<comment type="caution">
    <text evidence="1">The sequence shown here is derived from an EMBL/GenBank/DDBJ whole genome shotgun (WGS) entry which is preliminary data.</text>
</comment>
<sequence length="63" mass="7296">MEYIFINKKEKSSISQKMQSKRMFCAMSKRVNRKISANMWWIIIVALVVVLAASLVIGYTARL</sequence>
<dbReference type="HOGENOM" id="CLU_2880498_0_0_9"/>
<organism evidence="1 2">
    <name type="scientific">Listeria grayi DSM 20601</name>
    <dbReference type="NCBI Taxonomy" id="525367"/>
    <lineage>
        <taxon>Bacteria</taxon>
        <taxon>Bacillati</taxon>
        <taxon>Bacillota</taxon>
        <taxon>Bacilli</taxon>
        <taxon>Bacillales</taxon>
        <taxon>Listeriaceae</taxon>
        <taxon>Listeria</taxon>
    </lineage>
</organism>
<gene>
    <name evidence="1" type="ORF">HMPREF0556_10531</name>
</gene>
<reference evidence="1" key="1">
    <citation type="submission" date="2010-06" db="EMBL/GenBank/DDBJ databases">
        <authorList>
            <person name="Muzny D."/>
            <person name="Qin X."/>
            <person name="Buhay C."/>
            <person name="Dugan-Rocha S."/>
            <person name="Ding Y."/>
            <person name="Chen G."/>
            <person name="Hawes A."/>
            <person name="Holder M."/>
            <person name="Jhangiani S."/>
            <person name="Johnson A."/>
            <person name="Khan Z."/>
            <person name="Li Z."/>
            <person name="Liu W."/>
            <person name="Liu X."/>
            <person name="Perez L."/>
            <person name="Shen H."/>
            <person name="Wang Q."/>
            <person name="Watt J."/>
            <person name="Xi L."/>
            <person name="Xin Y."/>
            <person name="Zhou J."/>
            <person name="Deng J."/>
            <person name="Jiang H."/>
            <person name="Liu Y."/>
            <person name="Qu J."/>
            <person name="Song X.-Z."/>
            <person name="Zhang L."/>
            <person name="Villasana D."/>
            <person name="Johnson A."/>
            <person name="Liu J."/>
            <person name="Liyanage D."/>
            <person name="Lorensuhewa L."/>
            <person name="Robinson T."/>
            <person name="Song A."/>
            <person name="Song B.-B."/>
            <person name="Dinh H."/>
            <person name="Thornton R."/>
            <person name="Coyle M."/>
            <person name="Francisco L."/>
            <person name="Jackson L."/>
            <person name="Javaid M."/>
            <person name="Korchina V."/>
            <person name="Kovar C."/>
            <person name="Mata R."/>
            <person name="Mathew T."/>
            <person name="Ngo R."/>
            <person name="Nguyen L."/>
            <person name="Nguyen N."/>
            <person name="Okwuonu G."/>
            <person name="Ongeri F."/>
            <person name="Pham C."/>
            <person name="Simmons D."/>
            <person name="Wilczek-Boney K."/>
            <person name="Hale W."/>
            <person name="Jakkamsetti A."/>
            <person name="Pham P."/>
            <person name="Ruth R."/>
            <person name="San Lucas F."/>
            <person name="Warren J."/>
            <person name="Zhang J."/>
            <person name="Zhao Z."/>
            <person name="Zhou C."/>
            <person name="Zhu D."/>
            <person name="Lee S."/>
            <person name="Bess C."/>
            <person name="Blankenburg K."/>
            <person name="Forbes L."/>
            <person name="Fu Q."/>
            <person name="Gubbala S."/>
            <person name="Hirani K."/>
            <person name="Jayaseelan J.C."/>
            <person name="Lara F."/>
            <person name="Munidasa M."/>
            <person name="Palculict T."/>
            <person name="Patil S."/>
            <person name="Pu L.-L."/>
            <person name="Saada N."/>
            <person name="Tang L."/>
            <person name="Weissenberger G."/>
            <person name="Zhu Y."/>
            <person name="Hemphill L."/>
            <person name="Shang Y."/>
            <person name="Youmans B."/>
            <person name="Ayvaz T."/>
            <person name="Ross M."/>
            <person name="Santibanez J."/>
            <person name="Aqrawi P."/>
            <person name="Gross S."/>
            <person name="Joshi V."/>
            <person name="Fowler G."/>
            <person name="Nazareth L."/>
            <person name="Reid J."/>
            <person name="Worley K."/>
            <person name="Petrosino J."/>
            <person name="Highlander S."/>
            <person name="Gibbs R."/>
        </authorList>
    </citation>
    <scope>NUCLEOTIDE SEQUENCE [LARGE SCALE GENOMIC DNA]</scope>
    <source>
        <strain evidence="1">DSM 20601</strain>
    </source>
</reference>
<protein>
    <recommendedName>
        <fullName evidence="3">DUF4044 domain-containing protein</fullName>
    </recommendedName>
</protein>
<dbReference type="Proteomes" id="UP000010119">
    <property type="component" value="Unassembled WGS sequence"/>
</dbReference>
<name>D7UW24_LISGR</name>